<protein>
    <submittedName>
        <fullName evidence="1">Uncharacterized protein</fullName>
    </submittedName>
</protein>
<gene>
    <name evidence="1" type="ORF">GRI99_01380</name>
</gene>
<accession>A0A844YT55</accession>
<evidence type="ECO:0000313" key="2">
    <source>
        <dbReference type="Proteomes" id="UP000466966"/>
    </source>
</evidence>
<dbReference type="Proteomes" id="UP000466966">
    <property type="component" value="Unassembled WGS sequence"/>
</dbReference>
<reference evidence="1 2" key="1">
    <citation type="submission" date="2019-12" db="EMBL/GenBank/DDBJ databases">
        <title>Genomic-based taxomic classification of the family Erythrobacteraceae.</title>
        <authorList>
            <person name="Xu L."/>
        </authorList>
    </citation>
    <scope>NUCLEOTIDE SEQUENCE [LARGE SCALE GENOMIC DNA]</scope>
    <source>
        <strain evidence="1 2">M0322</strain>
    </source>
</reference>
<dbReference type="RefSeq" id="WP_160770218.1">
    <property type="nucleotide sequence ID" value="NZ_WTYV01000001.1"/>
</dbReference>
<dbReference type="AlphaFoldDB" id="A0A844YT55"/>
<name>A0A844YT55_9SPHN</name>
<dbReference type="EMBL" id="WTYV01000001">
    <property type="protein sequence ID" value="MXO70282.1"/>
    <property type="molecule type" value="Genomic_DNA"/>
</dbReference>
<evidence type="ECO:0000313" key="1">
    <source>
        <dbReference type="EMBL" id="MXO70282.1"/>
    </source>
</evidence>
<dbReference type="OrthoDB" id="8378090at2"/>
<comment type="caution">
    <text evidence="1">The sequence shown here is derived from an EMBL/GenBank/DDBJ whole genome shotgun (WGS) entry which is preliminary data.</text>
</comment>
<organism evidence="1 2">
    <name type="scientific">Alteraurantiacibacter buctensis</name>
    <dbReference type="NCBI Taxonomy" id="1503981"/>
    <lineage>
        <taxon>Bacteria</taxon>
        <taxon>Pseudomonadati</taxon>
        <taxon>Pseudomonadota</taxon>
        <taxon>Alphaproteobacteria</taxon>
        <taxon>Sphingomonadales</taxon>
        <taxon>Erythrobacteraceae</taxon>
        <taxon>Alteraurantiacibacter</taxon>
    </lineage>
</organism>
<proteinExistence type="predicted"/>
<sequence>MAVASNLRRTRTPAIRKGGSSSLPFKVAIVGWIDLLGYANMIADVDYNPIADQAIRPINRLRTFHRLVAEHSTRNFRTLVLNDGAVAYRDLSLRGSASTVDFFCRAWDLYSAVQSSEIRNGFAGARMVVAPGLRAKGSRRAIDYTSGHLDSILRRMADGTISADQAVREAAAIEKHFDVLPQLQANFAFSKAYIAEQSGGKFGLEGPAFYIDNLIFDGAKPDWIYADEPIDWKMPKYKLEATFHSVRGAQRPKGSLAEIPGFRDGIDIARQIAPGNVVRDAIRRRPPD</sequence>
<keyword evidence="2" id="KW-1185">Reference proteome</keyword>